<reference evidence="3 4" key="1">
    <citation type="submission" date="2017-09" db="EMBL/GenBank/DDBJ databases">
        <title>Depth-based differentiation of microbial function through sediment-hosted aquifers and enrichment of novel symbionts in the deep terrestrial subsurface.</title>
        <authorList>
            <person name="Probst A.J."/>
            <person name="Ladd B."/>
            <person name="Jarett J.K."/>
            <person name="Geller-Mcgrath D.E."/>
            <person name="Sieber C.M."/>
            <person name="Emerson J.B."/>
            <person name="Anantharaman K."/>
            <person name="Thomas B.C."/>
            <person name="Malmstrom R."/>
            <person name="Stieglmeier M."/>
            <person name="Klingl A."/>
            <person name="Woyke T."/>
            <person name="Ryan C.M."/>
            <person name="Banfield J.F."/>
        </authorList>
    </citation>
    <scope>NUCLEOTIDE SEQUENCE [LARGE SCALE GENOMIC DNA]</scope>
    <source>
        <strain evidence="3">CG17_big_fil_post_rev_8_21_14_2_50_48_46</strain>
    </source>
</reference>
<dbReference type="PANTHER" id="PTHR11820">
    <property type="entry name" value="ACYLPYRUVASE"/>
    <property type="match status" value="1"/>
</dbReference>
<evidence type="ECO:0000259" key="2">
    <source>
        <dbReference type="Pfam" id="PF01557"/>
    </source>
</evidence>
<protein>
    <recommendedName>
        <fullName evidence="2">Fumarylacetoacetase-like C-terminal domain-containing protein</fullName>
    </recommendedName>
</protein>
<dbReference type="GO" id="GO:0046872">
    <property type="term" value="F:metal ion binding"/>
    <property type="evidence" value="ECO:0007669"/>
    <property type="project" value="UniProtKB-KW"/>
</dbReference>
<dbReference type="Proteomes" id="UP000231019">
    <property type="component" value="Unassembled WGS sequence"/>
</dbReference>
<dbReference type="InterPro" id="IPR036663">
    <property type="entry name" value="Fumarylacetoacetase_C_sf"/>
</dbReference>
<name>A0A2M7G2H5_9BACT</name>
<comment type="caution">
    <text evidence="3">The sequence shown here is derived from an EMBL/GenBank/DDBJ whole genome shotgun (WGS) entry which is preliminary data.</text>
</comment>
<feature type="domain" description="Fumarylacetoacetase-like C-terminal" evidence="2">
    <location>
        <begin position="2"/>
        <end position="199"/>
    </location>
</feature>
<evidence type="ECO:0000313" key="4">
    <source>
        <dbReference type="Proteomes" id="UP000231019"/>
    </source>
</evidence>
<gene>
    <name evidence="3" type="ORF">COW36_15845</name>
</gene>
<dbReference type="EMBL" id="PFFQ01000044">
    <property type="protein sequence ID" value="PIW15825.1"/>
    <property type="molecule type" value="Genomic_DNA"/>
</dbReference>
<dbReference type="AlphaFoldDB" id="A0A2M7G2H5"/>
<dbReference type="InterPro" id="IPR011234">
    <property type="entry name" value="Fumarylacetoacetase-like_C"/>
</dbReference>
<dbReference type="PANTHER" id="PTHR11820:SF7">
    <property type="entry name" value="ACYLPYRUVASE FAHD1, MITOCHONDRIAL"/>
    <property type="match status" value="1"/>
</dbReference>
<evidence type="ECO:0000313" key="3">
    <source>
        <dbReference type="EMBL" id="PIW15825.1"/>
    </source>
</evidence>
<proteinExistence type="predicted"/>
<dbReference type="Gene3D" id="3.90.850.10">
    <property type="entry name" value="Fumarylacetoacetase-like, C-terminal domain"/>
    <property type="match status" value="1"/>
</dbReference>
<evidence type="ECO:0000256" key="1">
    <source>
        <dbReference type="ARBA" id="ARBA00022723"/>
    </source>
</evidence>
<keyword evidence="1" id="KW-0479">Metal-binding</keyword>
<organism evidence="3 4">
    <name type="scientific">bacterium (Candidatus Blackallbacteria) CG17_big_fil_post_rev_8_21_14_2_50_48_46</name>
    <dbReference type="NCBI Taxonomy" id="2014261"/>
    <lineage>
        <taxon>Bacteria</taxon>
        <taxon>Candidatus Blackallbacteria</taxon>
    </lineage>
</organism>
<dbReference type="GO" id="GO:0018773">
    <property type="term" value="F:acetylpyruvate hydrolase activity"/>
    <property type="evidence" value="ECO:0007669"/>
    <property type="project" value="TreeGrafter"/>
</dbReference>
<dbReference type="Pfam" id="PF01557">
    <property type="entry name" value="FAA_hydrolase"/>
    <property type="match status" value="1"/>
</dbReference>
<dbReference type="SUPFAM" id="SSF56529">
    <property type="entry name" value="FAH"/>
    <property type="match status" value="1"/>
</dbReference>
<accession>A0A2M7G2H5</accession>
<sequence>MIYGVGLNYLEHAQEMKSARPAEPVIFLKPPASILPDGGVITPPACSQEIHYETELVVALAENCRHLSPQDAQGVILGYGIGLDMTLRDLQAKAKAQGKPWAIAKGFATSAPLSELVPAHQVQDPQALRFELRVNGELRQQGHAAQMLFSIPELISYLSGIFELQRGDLIYTGTPAGVGPVQDGDLLSAELLGHCKLQVSVSLQNS</sequence>